<evidence type="ECO:0000313" key="2">
    <source>
        <dbReference type="EMBL" id="SVC85844.1"/>
    </source>
</evidence>
<dbReference type="InterPro" id="IPR029058">
    <property type="entry name" value="AB_hydrolase_fold"/>
</dbReference>
<organism evidence="2">
    <name type="scientific">marine metagenome</name>
    <dbReference type="NCBI Taxonomy" id="408172"/>
    <lineage>
        <taxon>unclassified sequences</taxon>
        <taxon>metagenomes</taxon>
        <taxon>ecological metagenomes</taxon>
    </lineage>
</organism>
<gene>
    <name evidence="2" type="ORF">METZ01_LOCUS338698</name>
</gene>
<dbReference type="InterPro" id="IPR002925">
    <property type="entry name" value="Dienelactn_hydro"/>
</dbReference>
<dbReference type="PANTHER" id="PTHR46623:SF6">
    <property type="entry name" value="ALPHA_BETA-HYDROLASES SUPERFAMILY PROTEIN"/>
    <property type="match status" value="1"/>
</dbReference>
<accession>A0A382QJZ4</accession>
<dbReference type="Pfam" id="PF01738">
    <property type="entry name" value="DLH"/>
    <property type="match status" value="1"/>
</dbReference>
<sequence length="247" mass="27913">MDSSWIQTSVDEKNMNIYSGSPTSRPPEGGKFPAIIVAQAAGGVDEFIQNIVDRLSEEGYIALAPDLYHRTTPQKEQSTGKTRRQLLVDHEIVRDINATVQYLQQDPLVDNSKIGITGFCMGGRVTWLAAVSNPYFKAAVPFYGGFIFDSWGDTDNSPFELSFQLNCPMMFHFGSIDPNPSIADMKILDEELTRLDKPHQFFEYPDANHRFMDHTFDNYQAEAANLSWSRTLDFFRKHLTNSKPNGS</sequence>
<reference evidence="2" key="1">
    <citation type="submission" date="2018-05" db="EMBL/GenBank/DDBJ databases">
        <authorList>
            <person name="Lanie J.A."/>
            <person name="Ng W.-L."/>
            <person name="Kazmierczak K.M."/>
            <person name="Andrzejewski T.M."/>
            <person name="Davidsen T.M."/>
            <person name="Wayne K.J."/>
            <person name="Tettelin H."/>
            <person name="Glass J.I."/>
            <person name="Rusch D."/>
            <person name="Podicherti R."/>
            <person name="Tsui H.-C.T."/>
            <person name="Winkler M.E."/>
        </authorList>
    </citation>
    <scope>NUCLEOTIDE SEQUENCE</scope>
</reference>
<dbReference type="EMBL" id="UINC01115079">
    <property type="protein sequence ID" value="SVC85844.1"/>
    <property type="molecule type" value="Genomic_DNA"/>
</dbReference>
<evidence type="ECO:0000259" key="1">
    <source>
        <dbReference type="Pfam" id="PF01738"/>
    </source>
</evidence>
<dbReference type="InterPro" id="IPR051049">
    <property type="entry name" value="Dienelactone_hydrolase-like"/>
</dbReference>
<proteinExistence type="predicted"/>
<dbReference type="PANTHER" id="PTHR46623">
    <property type="entry name" value="CARBOXYMETHYLENEBUTENOLIDASE-RELATED"/>
    <property type="match status" value="1"/>
</dbReference>
<dbReference type="SUPFAM" id="SSF53474">
    <property type="entry name" value="alpha/beta-Hydrolases"/>
    <property type="match status" value="1"/>
</dbReference>
<dbReference type="GO" id="GO:0016787">
    <property type="term" value="F:hydrolase activity"/>
    <property type="evidence" value="ECO:0007669"/>
    <property type="project" value="InterPro"/>
</dbReference>
<dbReference type="AlphaFoldDB" id="A0A382QJZ4"/>
<feature type="domain" description="Dienelactone hydrolase" evidence="1">
    <location>
        <begin position="27"/>
        <end position="238"/>
    </location>
</feature>
<protein>
    <recommendedName>
        <fullName evidence="1">Dienelactone hydrolase domain-containing protein</fullName>
    </recommendedName>
</protein>
<dbReference type="Gene3D" id="3.40.50.1820">
    <property type="entry name" value="alpha/beta hydrolase"/>
    <property type="match status" value="1"/>
</dbReference>
<name>A0A382QJZ4_9ZZZZ</name>